<dbReference type="PANTHER" id="PTHR45913">
    <property type="entry name" value="EPM2A-INTERACTING PROTEIN 1"/>
    <property type="match status" value="1"/>
</dbReference>
<reference evidence="1" key="1">
    <citation type="submission" date="2020-07" db="EMBL/GenBank/DDBJ databases">
        <title>Multicomponent nature underlies the extraordinary mechanical properties of spider dragline silk.</title>
        <authorList>
            <person name="Kono N."/>
            <person name="Nakamura H."/>
            <person name="Mori M."/>
            <person name="Yoshida Y."/>
            <person name="Ohtoshi R."/>
            <person name="Malay A.D."/>
            <person name="Moran D.A.P."/>
            <person name="Tomita M."/>
            <person name="Numata K."/>
            <person name="Arakawa K."/>
        </authorList>
    </citation>
    <scope>NUCLEOTIDE SEQUENCE</scope>
</reference>
<organism evidence="1 2">
    <name type="scientific">Trichonephila clavata</name>
    <name type="common">Joro spider</name>
    <name type="synonym">Nephila clavata</name>
    <dbReference type="NCBI Taxonomy" id="2740835"/>
    <lineage>
        <taxon>Eukaryota</taxon>
        <taxon>Metazoa</taxon>
        <taxon>Ecdysozoa</taxon>
        <taxon>Arthropoda</taxon>
        <taxon>Chelicerata</taxon>
        <taxon>Arachnida</taxon>
        <taxon>Araneae</taxon>
        <taxon>Araneomorphae</taxon>
        <taxon>Entelegynae</taxon>
        <taxon>Araneoidea</taxon>
        <taxon>Nephilidae</taxon>
        <taxon>Trichonephila</taxon>
    </lineage>
</organism>
<protein>
    <submittedName>
        <fullName evidence="1">SCAN domain-containing protein 3</fullName>
    </submittedName>
</protein>
<dbReference type="Proteomes" id="UP000887116">
    <property type="component" value="Unassembled WGS sequence"/>
</dbReference>
<evidence type="ECO:0000313" key="1">
    <source>
        <dbReference type="EMBL" id="GFQ85904.1"/>
    </source>
</evidence>
<sequence>MSEDVVKNLKTRKYLLQLDESTLRNSAALLISYIRYVDKGNFAEEMLFCKSLQSAIASKDIYTKLKLFCEEQNEDHGRLILHIEIRWLLKENCLKRVIAIFDIFSGFSTDEPEMKKLLTVNGKAFLSYLDEDEKVSH</sequence>
<evidence type="ECO:0000313" key="2">
    <source>
        <dbReference type="Proteomes" id="UP000887116"/>
    </source>
</evidence>
<dbReference type="PANTHER" id="PTHR45913:SF19">
    <property type="entry name" value="LOW QUALITY PROTEIN: ZINC FINGER BED DOMAIN-CONTAINING PROTEIN 5-LIKE"/>
    <property type="match status" value="1"/>
</dbReference>
<keyword evidence="2" id="KW-1185">Reference proteome</keyword>
<dbReference type="AlphaFoldDB" id="A0A8X6FRV1"/>
<dbReference type="EMBL" id="BMAO01003134">
    <property type="protein sequence ID" value="GFQ85904.1"/>
    <property type="molecule type" value="Genomic_DNA"/>
</dbReference>
<proteinExistence type="predicted"/>
<gene>
    <name evidence="1" type="primary">WH47_07713</name>
    <name evidence="1" type="ORF">TNCT_144521</name>
</gene>
<name>A0A8X6FRV1_TRICU</name>
<comment type="caution">
    <text evidence="1">The sequence shown here is derived from an EMBL/GenBank/DDBJ whole genome shotgun (WGS) entry which is preliminary data.</text>
</comment>
<accession>A0A8X6FRV1</accession>
<dbReference type="OrthoDB" id="6433742at2759"/>